<dbReference type="InterPro" id="IPR005693">
    <property type="entry name" value="Mce"/>
</dbReference>
<evidence type="ECO:0000259" key="3">
    <source>
        <dbReference type="Pfam" id="PF02470"/>
    </source>
</evidence>
<dbReference type="PANTHER" id="PTHR33371:SF4">
    <property type="entry name" value="INTERMEMBRANE PHOSPHOLIPID TRANSPORT SYSTEM BINDING PROTEIN MLAD"/>
    <property type="match status" value="1"/>
</dbReference>
<evidence type="ECO:0000313" key="7">
    <source>
        <dbReference type="Proteomes" id="UP000193518"/>
    </source>
</evidence>
<accession>A0AAE5IWN5</accession>
<reference evidence="5" key="2">
    <citation type="submission" date="2019-11" db="EMBL/GenBank/DDBJ databases">
        <title>Spread of Macrolides and rifampicin resistant Rhodococcus equi in clinical isolates in the USA.</title>
        <authorList>
            <person name="Alvarez-Narvaez S."/>
            <person name="Huber L."/>
            <person name="Cohen N.D."/>
            <person name="Slovis N."/>
            <person name="Greiter M."/>
            <person name="Giguere S."/>
            <person name="Hart K."/>
        </authorList>
    </citation>
    <scope>NUCLEOTIDE SEQUENCE</scope>
    <source>
        <strain evidence="5">Lh_38</strain>
    </source>
</reference>
<dbReference type="Proteomes" id="UP000738270">
    <property type="component" value="Unassembled WGS sequence"/>
</dbReference>
<proteinExistence type="predicted"/>
<comment type="caution">
    <text evidence="6">The sequence shown here is derived from an EMBL/GenBank/DDBJ whole genome shotgun (WGS) entry which is preliminary data.</text>
</comment>
<organism evidence="6 7">
    <name type="scientific">Rhodococcus hoagii</name>
    <name type="common">Corynebacterium equii</name>
    <dbReference type="NCBI Taxonomy" id="43767"/>
    <lineage>
        <taxon>Bacteria</taxon>
        <taxon>Bacillati</taxon>
        <taxon>Actinomycetota</taxon>
        <taxon>Actinomycetes</taxon>
        <taxon>Mycobacteriales</taxon>
        <taxon>Nocardiaceae</taxon>
        <taxon>Prescottella</taxon>
    </lineage>
</organism>
<dbReference type="Proteomes" id="UP000193518">
    <property type="component" value="Unassembled WGS sequence"/>
</dbReference>
<dbReference type="EMBL" id="LWIC01000001">
    <property type="protein sequence ID" value="ORM31423.1"/>
    <property type="molecule type" value="Genomic_DNA"/>
</dbReference>
<dbReference type="Pfam" id="PF11887">
    <property type="entry name" value="Mce4_CUP1"/>
    <property type="match status" value="1"/>
</dbReference>
<dbReference type="Pfam" id="PF02470">
    <property type="entry name" value="MlaD"/>
    <property type="match status" value="1"/>
</dbReference>
<feature type="domain" description="Mammalian cell entry C-terminal" evidence="4">
    <location>
        <begin position="121"/>
        <end position="310"/>
    </location>
</feature>
<dbReference type="PANTHER" id="PTHR33371">
    <property type="entry name" value="INTERMEMBRANE PHOSPHOLIPID TRANSPORT SYSTEM BINDING PROTEIN MLAD-RELATED"/>
    <property type="match status" value="1"/>
</dbReference>
<keyword evidence="2" id="KW-0472">Membrane</keyword>
<evidence type="ECO:0000313" key="6">
    <source>
        <dbReference type="EMBL" id="ORM31423.1"/>
    </source>
</evidence>
<dbReference type="NCBIfam" id="TIGR00996">
    <property type="entry name" value="Mtu_fam_mce"/>
    <property type="match status" value="1"/>
</dbReference>
<evidence type="ECO:0000313" key="5">
    <source>
        <dbReference type="EMBL" id="MBM4626834.1"/>
    </source>
</evidence>
<name>A0AAE5IWN5_RHOHA</name>
<feature type="domain" description="Mce/MlaD" evidence="3">
    <location>
        <begin position="41"/>
        <end position="115"/>
    </location>
</feature>
<protein>
    <submittedName>
        <fullName evidence="5">MCE family protein</fullName>
    </submittedName>
    <submittedName>
        <fullName evidence="6">Mammalian cell entry protein</fullName>
    </submittedName>
</protein>
<reference evidence="6 7" key="1">
    <citation type="journal article" date="2016" name="Genome Biol. Evol.">
        <title>Pangenome and Phylogenomic Analysis of the Pathogenic Actinobacterium Rhodococcus equi.</title>
        <authorList>
            <person name="Anastasi E."/>
            <person name="MacArthur I."/>
            <person name="Scortti M."/>
            <person name="Alvarez S."/>
            <person name="Giguere S."/>
            <person name="Vazquez-Boland J.A."/>
        </authorList>
    </citation>
    <scope>NUCLEOTIDE SEQUENCE [LARGE SCALE GENOMIC DNA]</scope>
    <source>
        <strain evidence="6 7">PAM1271</strain>
    </source>
</reference>
<dbReference type="InterPro" id="IPR024516">
    <property type="entry name" value="Mce_C"/>
</dbReference>
<keyword evidence="2" id="KW-1133">Transmembrane helix</keyword>
<dbReference type="AlphaFoldDB" id="A0AAE5IWN5"/>
<dbReference type="RefSeq" id="WP_022594122.1">
    <property type="nucleotide sequence ID" value="NZ_AP024196.1"/>
</dbReference>
<dbReference type="InterPro" id="IPR003399">
    <property type="entry name" value="Mce/MlaD"/>
</dbReference>
<feature type="transmembrane region" description="Helical" evidence="2">
    <location>
        <begin position="14"/>
        <end position="36"/>
    </location>
</feature>
<feature type="region of interest" description="Disordered" evidence="1">
    <location>
        <begin position="379"/>
        <end position="414"/>
    </location>
</feature>
<evidence type="ECO:0000256" key="2">
    <source>
        <dbReference type="SAM" id="Phobius"/>
    </source>
</evidence>
<keyword evidence="2" id="KW-0812">Transmembrane</keyword>
<sequence length="434" mass="45417">MSDEQQQTSNRRKWLTIGGAAVVVVGVLVAAVIYLFPGLGKTTITAQFPTTTGLYAGDDVRVLGVKVGSVESIDPSGTGATVVMNVDRSVDIPADAKAVIIAPSLVAARFVQLTPVYTGGESMADGAEIPLDRTAVPVEWDEIKTELTKLSDALGPQGGADQGSLGNFIDTVGDNLDGNGDALRSTLRELSDTMKTLSDGRTDLFATIRNLQMFVTTLSSSNQQIVQFGGRLQSVSSLLADTSDELGTALQDLDVAIGDVNRFVTENRASLTEQVGRLADATSVLVEKRPQLEQVLHVAPNALANFKDIYTPKQGSVNGVLAASNAKNPINMVCGLIAGLETNDSDRSADLCAQFLGPVLNSITTNYPGILTRPADSQGALPEQLEFSPPSLAGQVPARTPSGPTSSEIAPLFTMPSVQVPNSLGELLNPGGGR</sequence>
<dbReference type="GO" id="GO:0005576">
    <property type="term" value="C:extracellular region"/>
    <property type="evidence" value="ECO:0007669"/>
    <property type="project" value="TreeGrafter"/>
</dbReference>
<evidence type="ECO:0000256" key="1">
    <source>
        <dbReference type="SAM" id="MobiDB-lite"/>
    </source>
</evidence>
<dbReference type="InterPro" id="IPR052336">
    <property type="entry name" value="MlaD_Phospholipid_Transporter"/>
</dbReference>
<dbReference type="EMBL" id="WUXD01000002">
    <property type="protein sequence ID" value="MBM4626834.1"/>
    <property type="molecule type" value="Genomic_DNA"/>
</dbReference>
<gene>
    <name evidence="6" type="ORF">A5N68_04270</name>
    <name evidence="5" type="ORF">GS453_08095</name>
</gene>
<evidence type="ECO:0000259" key="4">
    <source>
        <dbReference type="Pfam" id="PF11887"/>
    </source>
</evidence>